<organism evidence="2 3">
    <name type="scientific">Phycicoccus avicenniae</name>
    <dbReference type="NCBI Taxonomy" id="2828860"/>
    <lineage>
        <taxon>Bacteria</taxon>
        <taxon>Bacillati</taxon>
        <taxon>Actinomycetota</taxon>
        <taxon>Actinomycetes</taxon>
        <taxon>Micrococcales</taxon>
        <taxon>Intrasporangiaceae</taxon>
        <taxon>Phycicoccus</taxon>
    </lineage>
</organism>
<sequence length="204" mass="22845">MSWVDALGWFGSALLVFSLLQARILRLRVLNTVACVILVVFNALLAVWPMVAMNVVLAAINLFFIVRMLRERGDEEAYAVLPVGAGDAYLRHFLAVHGDDIDRHFPAFRTAEGEGRTAYLVQRGDETAGVIVVRDAGSGTAQVELDYVTKRFRDFAPGEFVFRHSGLFRERGFTRVLTAPGMVAPYYDRLGFAREGDRYRLDVV</sequence>
<comment type="caution">
    <text evidence="2">The sequence shown here is derived from an EMBL/GenBank/DDBJ whole genome shotgun (WGS) entry which is preliminary data.</text>
</comment>
<proteinExistence type="predicted"/>
<name>A0A941D9G9_9MICO</name>
<keyword evidence="1" id="KW-0812">Transmembrane</keyword>
<evidence type="ECO:0008006" key="4">
    <source>
        <dbReference type="Google" id="ProtNLM"/>
    </source>
</evidence>
<dbReference type="RefSeq" id="WP_211602124.1">
    <property type="nucleotide sequence ID" value="NZ_JAGSNF010000007.1"/>
</dbReference>
<keyword evidence="3" id="KW-1185">Reference proteome</keyword>
<keyword evidence="1" id="KW-0472">Membrane</keyword>
<dbReference type="Proteomes" id="UP000677016">
    <property type="component" value="Unassembled WGS sequence"/>
</dbReference>
<dbReference type="EMBL" id="JAGSNF010000007">
    <property type="protein sequence ID" value="MBR7742937.1"/>
    <property type="molecule type" value="Genomic_DNA"/>
</dbReference>
<evidence type="ECO:0000313" key="3">
    <source>
        <dbReference type="Proteomes" id="UP000677016"/>
    </source>
</evidence>
<reference evidence="2" key="1">
    <citation type="submission" date="2021-04" db="EMBL/GenBank/DDBJ databases">
        <title>Phycicoccus avicenniae sp. nov., a novel endophytic actinomycetes isolated from branch of Avicennia mariana.</title>
        <authorList>
            <person name="Tuo L."/>
        </authorList>
    </citation>
    <scope>NUCLEOTIDE SEQUENCE</scope>
    <source>
        <strain evidence="2">BSK3Z-2</strain>
    </source>
</reference>
<feature type="transmembrane region" description="Helical" evidence="1">
    <location>
        <begin position="46"/>
        <end position="66"/>
    </location>
</feature>
<keyword evidence="1" id="KW-1133">Transmembrane helix</keyword>
<dbReference type="AlphaFoldDB" id="A0A941D9G9"/>
<gene>
    <name evidence="2" type="ORF">KC207_06505</name>
</gene>
<protein>
    <recommendedName>
        <fullName evidence="4">YgjV family protein</fullName>
    </recommendedName>
</protein>
<evidence type="ECO:0000313" key="2">
    <source>
        <dbReference type="EMBL" id="MBR7742937.1"/>
    </source>
</evidence>
<evidence type="ECO:0000256" key="1">
    <source>
        <dbReference type="SAM" id="Phobius"/>
    </source>
</evidence>
<accession>A0A941D9G9</accession>